<dbReference type="SFLD" id="SFLDS00003">
    <property type="entry name" value="Haloacid_Dehalogenase"/>
    <property type="match status" value="1"/>
</dbReference>
<organism evidence="2 3">
    <name type="scientific">Parascedosporium putredinis</name>
    <dbReference type="NCBI Taxonomy" id="1442378"/>
    <lineage>
        <taxon>Eukaryota</taxon>
        <taxon>Fungi</taxon>
        <taxon>Dikarya</taxon>
        <taxon>Ascomycota</taxon>
        <taxon>Pezizomycotina</taxon>
        <taxon>Sordariomycetes</taxon>
        <taxon>Hypocreomycetidae</taxon>
        <taxon>Microascales</taxon>
        <taxon>Microascaceae</taxon>
        <taxon>Parascedosporium</taxon>
    </lineage>
</organism>
<accession>A0A9P1GZ84</accession>
<keyword evidence="1" id="KW-0378">Hydrolase</keyword>
<dbReference type="PANTHER" id="PTHR43316:SF3">
    <property type="entry name" value="HALOACID DEHALOGENASE, TYPE II (AFU_ORTHOLOGUE AFUA_2G07750)-RELATED"/>
    <property type="match status" value="1"/>
</dbReference>
<dbReference type="SUPFAM" id="SSF56784">
    <property type="entry name" value="HAD-like"/>
    <property type="match status" value="1"/>
</dbReference>
<comment type="caution">
    <text evidence="2">The sequence shown here is derived from an EMBL/GenBank/DDBJ whole genome shotgun (WGS) entry which is preliminary data.</text>
</comment>
<dbReference type="InterPro" id="IPR023214">
    <property type="entry name" value="HAD_sf"/>
</dbReference>
<evidence type="ECO:0000313" key="2">
    <source>
        <dbReference type="EMBL" id="CAI4212680.1"/>
    </source>
</evidence>
<dbReference type="OrthoDB" id="40579at2759"/>
<dbReference type="Gene3D" id="3.40.50.1000">
    <property type="entry name" value="HAD superfamily/HAD-like"/>
    <property type="match status" value="1"/>
</dbReference>
<evidence type="ECO:0000313" key="3">
    <source>
        <dbReference type="Proteomes" id="UP000838763"/>
    </source>
</evidence>
<protein>
    <recommendedName>
        <fullName evidence="4">Haloacid dehalogenase</fullName>
    </recommendedName>
</protein>
<dbReference type="SFLD" id="SFLDG01129">
    <property type="entry name" value="C1.5:_HAD__Beta-PGM__Phosphata"/>
    <property type="match status" value="1"/>
</dbReference>
<dbReference type="InterPro" id="IPR006439">
    <property type="entry name" value="HAD-SF_hydro_IA"/>
</dbReference>
<reference evidence="2" key="1">
    <citation type="submission" date="2022-11" db="EMBL/GenBank/DDBJ databases">
        <authorList>
            <person name="Scott C."/>
            <person name="Bruce N."/>
        </authorList>
    </citation>
    <scope>NUCLEOTIDE SEQUENCE</scope>
</reference>
<dbReference type="PRINTS" id="PR00413">
    <property type="entry name" value="HADHALOGNASE"/>
</dbReference>
<proteinExistence type="predicted"/>
<name>A0A9P1GZ84_9PEZI</name>
<dbReference type="Proteomes" id="UP000838763">
    <property type="component" value="Unassembled WGS sequence"/>
</dbReference>
<dbReference type="NCBIfam" id="TIGR01493">
    <property type="entry name" value="HAD-SF-IA-v2"/>
    <property type="match status" value="1"/>
</dbReference>
<keyword evidence="3" id="KW-1185">Reference proteome</keyword>
<dbReference type="EMBL" id="CALLCH030000005">
    <property type="protein sequence ID" value="CAI4212680.1"/>
    <property type="molecule type" value="Genomic_DNA"/>
</dbReference>
<gene>
    <name evidence="2" type="ORF">PPNO1_LOCUS2433</name>
</gene>
<dbReference type="AlphaFoldDB" id="A0A9P1GZ84"/>
<dbReference type="Gene3D" id="1.10.150.240">
    <property type="entry name" value="Putative phosphatase, domain 2"/>
    <property type="match status" value="1"/>
</dbReference>
<dbReference type="GO" id="GO:0016791">
    <property type="term" value="F:phosphatase activity"/>
    <property type="evidence" value="ECO:0007669"/>
    <property type="project" value="UniProtKB-ARBA"/>
</dbReference>
<dbReference type="PANTHER" id="PTHR43316">
    <property type="entry name" value="HYDROLASE, HALOACID DELAHOGENASE-RELATED"/>
    <property type="match status" value="1"/>
</dbReference>
<dbReference type="InterPro" id="IPR036412">
    <property type="entry name" value="HAD-like_sf"/>
</dbReference>
<sequence>MCASQTEPSLNSIYGPKYRDIKALVFDVFGTCVDWRTTVVAELQAVFASKAEAPELPDPLRQRLQSLTRQDWEEFAQKWRMSYGEFTSGFVLGRTPWKDVDAHHYDSLTRQLSLVWHRLGPWKDSVEGLRLISEKYPTATLSNGNPELLRDLNGMLEGGFRFIISAADFHAYKPNPIVYNGAASKLGLATEQVAMVAAHVGDLEAARGCGMKTIYVERPKEEDSPAEDVEKARDWVDLWIPVEGNGFVDIAKHLRGGE</sequence>
<evidence type="ECO:0008006" key="4">
    <source>
        <dbReference type="Google" id="ProtNLM"/>
    </source>
</evidence>
<dbReference type="InterPro" id="IPR023198">
    <property type="entry name" value="PGP-like_dom2"/>
</dbReference>
<evidence type="ECO:0000256" key="1">
    <source>
        <dbReference type="ARBA" id="ARBA00022801"/>
    </source>
</evidence>
<dbReference type="InterPro" id="IPR051540">
    <property type="entry name" value="S-2-haloacid_dehalogenase"/>
</dbReference>
<dbReference type="Pfam" id="PF00702">
    <property type="entry name" value="Hydrolase"/>
    <property type="match status" value="1"/>
</dbReference>